<evidence type="ECO:0000313" key="2">
    <source>
        <dbReference type="Proteomes" id="UP000033647"/>
    </source>
</evidence>
<gene>
    <name evidence="1" type="ORF">TI39_contig610g00008</name>
</gene>
<dbReference type="Proteomes" id="UP000033647">
    <property type="component" value="Unassembled WGS sequence"/>
</dbReference>
<comment type="caution">
    <text evidence="1">The sequence shown here is derived from an EMBL/GenBank/DDBJ whole genome shotgun (WGS) entry which is preliminary data.</text>
</comment>
<sequence>MQDPKAAFIGKAESNVYYHLLGFIGAGTFFELVNMRDAANCEIISERHAEPLLQEHTSIRLALVTTKDIQMFYSLRVHCPDPKLTSAMSRRQQQRLYESASARIEAPFKVEFAQLMRAAVQMNRIDGHDNWERDYILPNLALQAVEDVDVIAIDADKVVRALEALDSECEDYSKFLAFLAIAGSQLVKMKEGKSRFASDHPALSAPETQGRDPVFPAAYVDGAISVVLAPIISRLLGVELDRGLSMQGWEPVQLQGPSVVSEKERRRMAKTLLQALQSAVRTADRATGQVFEMATFEQVYQDATARLLMDERPSERVEQLQDPHEMFTRLMAMLGDTLRIPEDEVQAQGNAIKAHPSNVSQCAYKQGYLECKSYLYELMVGQMQFLSNGQYVPFRQLTVEVNGNIKNDSLWDLMFQQHLGQNAREAPYMLSALPTIMIVLVQLVEPEKVRPGTQASKIRKRAMLLPHLIMNLCPNCDSNQTGEMLKIISIVAHAGPRAG</sequence>
<evidence type="ECO:0000313" key="1">
    <source>
        <dbReference type="EMBL" id="KJX96639.1"/>
    </source>
</evidence>
<protein>
    <submittedName>
        <fullName evidence="1">Uncharacterized protein</fullName>
    </submittedName>
</protein>
<keyword evidence="2" id="KW-1185">Reference proteome</keyword>
<accession>A0A0F4GGR1</accession>
<reference evidence="1 2" key="1">
    <citation type="submission" date="2015-03" db="EMBL/GenBank/DDBJ databases">
        <title>RNA-seq based gene annotation and comparative genomics of four Zymoseptoria species reveal species-specific pathogenicity related genes and transposable element activity.</title>
        <authorList>
            <person name="Grandaubert J."/>
            <person name="Bhattacharyya A."/>
            <person name="Stukenbrock E.H."/>
        </authorList>
    </citation>
    <scope>NUCLEOTIDE SEQUENCE [LARGE SCALE GENOMIC DNA]</scope>
    <source>
        <strain evidence="1 2">Zb18110</strain>
    </source>
</reference>
<name>A0A0F4GGR1_9PEZI</name>
<dbReference type="EMBL" id="LAFY01000602">
    <property type="protein sequence ID" value="KJX96639.1"/>
    <property type="molecule type" value="Genomic_DNA"/>
</dbReference>
<proteinExistence type="predicted"/>
<organism evidence="1 2">
    <name type="scientific">Zymoseptoria brevis</name>
    <dbReference type="NCBI Taxonomy" id="1047168"/>
    <lineage>
        <taxon>Eukaryota</taxon>
        <taxon>Fungi</taxon>
        <taxon>Dikarya</taxon>
        <taxon>Ascomycota</taxon>
        <taxon>Pezizomycotina</taxon>
        <taxon>Dothideomycetes</taxon>
        <taxon>Dothideomycetidae</taxon>
        <taxon>Mycosphaerellales</taxon>
        <taxon>Mycosphaerellaceae</taxon>
        <taxon>Zymoseptoria</taxon>
    </lineage>
</organism>
<dbReference type="AlphaFoldDB" id="A0A0F4GGR1"/>